<feature type="region of interest" description="Disordered" evidence="1">
    <location>
        <begin position="116"/>
        <end position="147"/>
    </location>
</feature>
<name>A0A9W4SXK0_9GLOM</name>
<protein>
    <submittedName>
        <fullName evidence="2">7232_t:CDS:1</fullName>
    </submittedName>
</protein>
<proteinExistence type="predicted"/>
<sequence>MEAIATNVFIASSIIDTDALQEVSSKAGGITFDTGTRNDRTGSDVSPTNSPSDGLTGKSNRPTDGEQGLPNTNPHRLNLMEMLNQLRMNQLVQYQPMKNRRLQHIMKITIREGFLHSKKPKKDDTSDTNNNEVTKDTTTSDTTMRPVTGASNSTVLGFGLHSFGGGGGSGYVDDTNNKITAVTLKTTGQETITSKESGNDLKIAAEEGIGGAEVAITTSTDGDEKDITSTTKIVKITTTSSDDGVEHITRTLPVE</sequence>
<evidence type="ECO:0000313" key="3">
    <source>
        <dbReference type="Proteomes" id="UP001153678"/>
    </source>
</evidence>
<feature type="compositionally biased region" description="Polar residues" evidence="1">
    <location>
        <begin position="43"/>
        <end position="62"/>
    </location>
</feature>
<organism evidence="2 3">
    <name type="scientific">Funneliformis geosporum</name>
    <dbReference type="NCBI Taxonomy" id="1117311"/>
    <lineage>
        <taxon>Eukaryota</taxon>
        <taxon>Fungi</taxon>
        <taxon>Fungi incertae sedis</taxon>
        <taxon>Mucoromycota</taxon>
        <taxon>Glomeromycotina</taxon>
        <taxon>Glomeromycetes</taxon>
        <taxon>Glomerales</taxon>
        <taxon>Glomeraceae</taxon>
        <taxon>Funneliformis</taxon>
    </lineage>
</organism>
<gene>
    <name evidence="2" type="ORF">FWILDA_LOCUS11904</name>
</gene>
<comment type="caution">
    <text evidence="2">The sequence shown here is derived from an EMBL/GenBank/DDBJ whole genome shotgun (WGS) entry which is preliminary data.</text>
</comment>
<accession>A0A9W4SXK0</accession>
<feature type="region of interest" description="Disordered" evidence="1">
    <location>
        <begin position="29"/>
        <end position="75"/>
    </location>
</feature>
<feature type="compositionally biased region" description="Low complexity" evidence="1">
    <location>
        <begin position="127"/>
        <end position="143"/>
    </location>
</feature>
<evidence type="ECO:0000256" key="1">
    <source>
        <dbReference type="SAM" id="MobiDB-lite"/>
    </source>
</evidence>
<feature type="compositionally biased region" description="Basic and acidic residues" evidence="1">
    <location>
        <begin position="116"/>
        <end position="125"/>
    </location>
</feature>
<keyword evidence="3" id="KW-1185">Reference proteome</keyword>
<dbReference type="Proteomes" id="UP001153678">
    <property type="component" value="Unassembled WGS sequence"/>
</dbReference>
<reference evidence="2" key="1">
    <citation type="submission" date="2022-08" db="EMBL/GenBank/DDBJ databases">
        <authorList>
            <person name="Kallberg Y."/>
            <person name="Tangrot J."/>
            <person name="Rosling A."/>
        </authorList>
    </citation>
    <scope>NUCLEOTIDE SEQUENCE</scope>
    <source>
        <strain evidence="2">Wild A</strain>
    </source>
</reference>
<dbReference type="EMBL" id="CAMKVN010003579">
    <property type="protein sequence ID" value="CAI2185093.1"/>
    <property type="molecule type" value="Genomic_DNA"/>
</dbReference>
<dbReference type="AlphaFoldDB" id="A0A9W4SXK0"/>
<evidence type="ECO:0000313" key="2">
    <source>
        <dbReference type="EMBL" id="CAI2185093.1"/>
    </source>
</evidence>